<dbReference type="GO" id="GO:0060090">
    <property type="term" value="F:molecular adaptor activity"/>
    <property type="evidence" value="ECO:0007669"/>
    <property type="project" value="EnsemblFungi"/>
</dbReference>
<reference evidence="7 8" key="1">
    <citation type="journal article" date="2017" name="Genome Announc.">
        <title>Genome sequence of the saprophytic ascomycete Epicoccum nigrum ICMP 19927 strain isolated from New Zealand.</title>
        <authorList>
            <person name="Fokin M."/>
            <person name="Fleetwood D."/>
            <person name="Weir B.S."/>
            <person name="Villas-Boas S.G."/>
        </authorList>
    </citation>
    <scope>NUCLEOTIDE SEQUENCE [LARGE SCALE GENOMIC DNA]</scope>
    <source>
        <strain evidence="7 8">ICMP 19927</strain>
    </source>
</reference>
<dbReference type="GO" id="GO:0005829">
    <property type="term" value="C:cytosol"/>
    <property type="evidence" value="ECO:0007669"/>
    <property type="project" value="EnsemblFungi"/>
</dbReference>
<sequence>MLLLDYQNVLIESLLKDRFSGGAPANIDQVVSDFDGVTFHISTPESKTKILVSLQIKCFNELVQYGAQSVLEREYGPYIVAPESGYDFSVLVDLENLPEDKEGRDDLVRRISLLKRNAMAAPFEQAFDEFAQLQEEASKYTSESAPQGVQEGGEVRAIHYREEEAIYVKASFDRVTVIFSTVFREETDRIFGKVFLQEFVDARRRAIQNAPQVLFRNDPPLELQGIPGVDTSGSADIGYITFVLFPRHLQAARRDEVISHIQTFRDYFHYHIKASKAFIHSRMRKRTADFLQGTSSIDVPSMVQLLIALQSSGERGPKLRRRSARQLVDVRSGYRHKRASCGVVICPKSKSIPHQNMQHARLNATCRTCHVKCNQIF</sequence>
<dbReference type="Gene3D" id="3.30.1460.20">
    <property type="match status" value="2"/>
</dbReference>
<evidence type="ECO:0000256" key="6">
    <source>
        <dbReference type="RuleBase" id="RU364015"/>
    </source>
</evidence>
<dbReference type="InterPro" id="IPR034666">
    <property type="entry name" value="ARPC2/4"/>
</dbReference>
<comment type="subcellular location">
    <subcellularLocation>
        <location evidence="1 6">Cytoplasm</location>
        <location evidence="1 6">Cytoskeleton</location>
    </subcellularLocation>
</comment>
<dbReference type="GO" id="GO:0030041">
    <property type="term" value="P:actin filament polymerization"/>
    <property type="evidence" value="ECO:0007669"/>
    <property type="project" value="InterPro"/>
</dbReference>
<keyword evidence="3 6" id="KW-0963">Cytoplasm</keyword>
<evidence type="ECO:0000256" key="4">
    <source>
        <dbReference type="ARBA" id="ARBA00023203"/>
    </source>
</evidence>
<evidence type="ECO:0000256" key="2">
    <source>
        <dbReference type="ARBA" id="ARBA00007192"/>
    </source>
</evidence>
<comment type="similarity">
    <text evidence="2 6">Belongs to the ARPC2 family.</text>
</comment>
<dbReference type="STRING" id="105696.A0A1Y2MFX2"/>
<accession>A0A1Y2MFX2</accession>
<dbReference type="EMBL" id="KZ107838">
    <property type="protein sequence ID" value="OSS54831.1"/>
    <property type="molecule type" value="Genomic_DNA"/>
</dbReference>
<name>A0A1Y2MFX2_EPING</name>
<evidence type="ECO:0000256" key="5">
    <source>
        <dbReference type="ARBA" id="ARBA00023212"/>
    </source>
</evidence>
<evidence type="ECO:0000313" key="7">
    <source>
        <dbReference type="EMBL" id="OSS54831.1"/>
    </source>
</evidence>
<evidence type="ECO:0000256" key="1">
    <source>
        <dbReference type="ARBA" id="ARBA00004245"/>
    </source>
</evidence>
<dbReference type="GO" id="GO:0005516">
    <property type="term" value="F:calmodulin binding"/>
    <property type="evidence" value="ECO:0007669"/>
    <property type="project" value="EnsemblFungi"/>
</dbReference>
<dbReference type="FunFam" id="3.30.1460.20:FF:000005">
    <property type="entry name" value="Arp2/3 complex 34 kDa subunit"/>
    <property type="match status" value="1"/>
</dbReference>
<dbReference type="Pfam" id="PF04045">
    <property type="entry name" value="P34-Arc"/>
    <property type="match status" value="1"/>
</dbReference>
<gene>
    <name evidence="7" type="ORF">B5807_00910</name>
</gene>
<dbReference type="SUPFAM" id="SSF69645">
    <property type="entry name" value="Arp2/3 complex subunits"/>
    <property type="match status" value="2"/>
</dbReference>
<dbReference type="GO" id="GO:0006898">
    <property type="term" value="P:receptor-mediated endocytosis"/>
    <property type="evidence" value="ECO:0007669"/>
    <property type="project" value="EnsemblFungi"/>
</dbReference>
<dbReference type="InParanoid" id="A0A1Y2MFX2"/>
<keyword evidence="5 6" id="KW-0206">Cytoskeleton</keyword>
<dbReference type="Proteomes" id="UP000193240">
    <property type="component" value="Unassembled WGS sequence"/>
</dbReference>
<keyword evidence="4 6" id="KW-0009">Actin-binding</keyword>
<dbReference type="GO" id="GO:0000226">
    <property type="term" value="P:microtubule cytoskeleton organization"/>
    <property type="evidence" value="ECO:0007669"/>
    <property type="project" value="EnsemblFungi"/>
</dbReference>
<keyword evidence="8" id="KW-1185">Reference proteome</keyword>
<dbReference type="OMA" id="FRSYFHY"/>
<dbReference type="GO" id="GO:0044396">
    <property type="term" value="P:actin cortical patch organization"/>
    <property type="evidence" value="ECO:0007669"/>
    <property type="project" value="EnsemblFungi"/>
</dbReference>
<proteinExistence type="inferred from homology"/>
<dbReference type="GO" id="GO:0051015">
    <property type="term" value="F:actin filament binding"/>
    <property type="evidence" value="ECO:0007669"/>
    <property type="project" value="EnsemblFungi"/>
</dbReference>
<dbReference type="GO" id="GO:0034314">
    <property type="term" value="P:Arp2/3 complex-mediated actin nucleation"/>
    <property type="evidence" value="ECO:0007669"/>
    <property type="project" value="EnsemblFungi"/>
</dbReference>
<dbReference type="FunCoup" id="A0A1Y2MFX2">
    <property type="interactions" value="723"/>
</dbReference>
<organism evidence="7 8">
    <name type="scientific">Epicoccum nigrum</name>
    <name type="common">Soil fungus</name>
    <name type="synonym">Epicoccum purpurascens</name>
    <dbReference type="NCBI Taxonomy" id="105696"/>
    <lineage>
        <taxon>Eukaryota</taxon>
        <taxon>Fungi</taxon>
        <taxon>Dikarya</taxon>
        <taxon>Ascomycota</taxon>
        <taxon>Pezizomycotina</taxon>
        <taxon>Dothideomycetes</taxon>
        <taxon>Pleosporomycetidae</taxon>
        <taxon>Pleosporales</taxon>
        <taxon>Pleosporineae</taxon>
        <taxon>Didymellaceae</taxon>
        <taxon>Epicoccum</taxon>
    </lineage>
</organism>
<dbReference type="InterPro" id="IPR007188">
    <property type="entry name" value="ARPC2"/>
</dbReference>
<dbReference type="AlphaFoldDB" id="A0A1Y2MFX2"/>
<dbReference type="FunFam" id="3.30.1460.20:FF:000003">
    <property type="entry name" value="Arp2/3 complex 34 kDa subunit"/>
    <property type="match status" value="1"/>
</dbReference>
<dbReference type="GO" id="GO:0005200">
    <property type="term" value="F:structural constituent of cytoskeleton"/>
    <property type="evidence" value="ECO:0007669"/>
    <property type="project" value="TreeGrafter"/>
</dbReference>
<dbReference type="PANTHER" id="PTHR12058:SF0">
    <property type="entry name" value="ACTIN-RELATED PROTEIN 2_3 COMPLEX SUBUNIT 2"/>
    <property type="match status" value="1"/>
</dbReference>
<dbReference type="GO" id="GO:0072697">
    <property type="term" value="P:protein localization to cell cortex"/>
    <property type="evidence" value="ECO:0007669"/>
    <property type="project" value="EnsemblFungi"/>
</dbReference>
<dbReference type="GO" id="GO:0005885">
    <property type="term" value="C:Arp2/3 protein complex"/>
    <property type="evidence" value="ECO:0007669"/>
    <property type="project" value="EnsemblFungi"/>
</dbReference>
<evidence type="ECO:0000256" key="3">
    <source>
        <dbReference type="ARBA" id="ARBA00022490"/>
    </source>
</evidence>
<comment type="subunit">
    <text evidence="6">Component of the Arp2/3 complex.</text>
</comment>
<protein>
    <recommendedName>
        <fullName evidence="6">Arp2/3 complex 34 kDa subunit</fullName>
    </recommendedName>
</protein>
<dbReference type="PANTHER" id="PTHR12058">
    <property type="entry name" value="ARP2/3 COMPLEX 34 KDA SUBUNIT"/>
    <property type="match status" value="1"/>
</dbReference>
<evidence type="ECO:0000313" key="8">
    <source>
        <dbReference type="Proteomes" id="UP000193240"/>
    </source>
</evidence>
<comment type="function">
    <text evidence="6">Functions as actin-binding component of the Arp2/3 complex which is involved in regulation of actin polymerization and together with an activating nucleation-promoting factor (NPF) mediates the formation of branched actin networks.</text>
</comment>